<dbReference type="Proteomes" id="UP000002964">
    <property type="component" value="Unassembled WGS sequence"/>
</dbReference>
<gene>
    <name evidence="1" type="ORF">Thi970DRAFT_02900</name>
</gene>
<proteinExistence type="predicted"/>
<sequence>MHWDVIEIKPAGNRTLAVKFADELTGTIHLDSSYCTGVFSSLLDDKLLGIPGTYIPNALR</sequence>
<reference evidence="1 2" key="2">
    <citation type="submission" date="2011-11" db="EMBL/GenBank/DDBJ databases">
        <authorList>
            <consortium name="US DOE Joint Genome Institute"/>
            <person name="Lucas S."/>
            <person name="Han J."/>
            <person name="Lapidus A."/>
            <person name="Cheng J.-F."/>
            <person name="Goodwin L."/>
            <person name="Pitluck S."/>
            <person name="Peters L."/>
            <person name="Ovchinnikova G."/>
            <person name="Zhang X."/>
            <person name="Detter J.C."/>
            <person name="Han C."/>
            <person name="Tapia R."/>
            <person name="Land M."/>
            <person name="Hauser L."/>
            <person name="Kyrpides N."/>
            <person name="Ivanova N."/>
            <person name="Pagani I."/>
            <person name="Vogl K."/>
            <person name="Liu Z."/>
            <person name="Overmann J."/>
            <person name="Frigaard N.-U."/>
            <person name="Bryant D."/>
            <person name="Woyke T."/>
        </authorList>
    </citation>
    <scope>NUCLEOTIDE SEQUENCE [LARGE SCALE GENOMIC DNA]</scope>
    <source>
        <strain evidence="1 2">970</strain>
    </source>
</reference>
<evidence type="ECO:0000313" key="1">
    <source>
        <dbReference type="EMBL" id="EIC22622.1"/>
    </source>
</evidence>
<dbReference type="OrthoDB" id="9803723at2"/>
<reference evidence="2" key="1">
    <citation type="submission" date="2011-06" db="EMBL/GenBank/DDBJ databases">
        <authorList>
            <consortium name="US DOE Joint Genome Institute (JGI-PGF)"/>
            <person name="Lucas S."/>
            <person name="Han J."/>
            <person name="Lapidus A."/>
            <person name="Cheng J.-F."/>
            <person name="Goodwin L."/>
            <person name="Pitluck S."/>
            <person name="Peters L."/>
            <person name="Land M.L."/>
            <person name="Hauser L."/>
            <person name="Vogl K."/>
            <person name="Liu Z."/>
            <person name="Overmann J."/>
            <person name="Frigaard N.-U."/>
            <person name="Bryant D.A."/>
            <person name="Woyke T.J."/>
        </authorList>
    </citation>
    <scope>NUCLEOTIDE SEQUENCE [LARGE SCALE GENOMIC DNA]</scope>
    <source>
        <strain evidence="2">970</strain>
    </source>
</reference>
<evidence type="ECO:0000313" key="2">
    <source>
        <dbReference type="Proteomes" id="UP000002964"/>
    </source>
</evidence>
<keyword evidence="2" id="KW-1185">Reference proteome</keyword>
<dbReference type="HOGENOM" id="CLU_2940402_0_0_6"/>
<organism evidence="1 2">
    <name type="scientific">Thiorhodovibrio frisius</name>
    <dbReference type="NCBI Taxonomy" id="631362"/>
    <lineage>
        <taxon>Bacteria</taxon>
        <taxon>Pseudomonadati</taxon>
        <taxon>Pseudomonadota</taxon>
        <taxon>Gammaproteobacteria</taxon>
        <taxon>Chromatiales</taxon>
        <taxon>Chromatiaceae</taxon>
        <taxon>Thiorhodovibrio</taxon>
    </lineage>
</organism>
<dbReference type="EMBL" id="JH603169">
    <property type="protein sequence ID" value="EIC22622.1"/>
    <property type="molecule type" value="Genomic_DNA"/>
</dbReference>
<name>H8Z260_9GAMM</name>
<dbReference type="RefSeq" id="WP_009149571.1">
    <property type="nucleotide sequence ID" value="NZ_CP121471.1"/>
</dbReference>
<dbReference type="STRING" id="631362.Thi970DRAFT_02900"/>
<accession>H8Z260</accession>
<protein>
    <submittedName>
        <fullName evidence="1">Uncharacterized protein</fullName>
    </submittedName>
</protein>
<dbReference type="AlphaFoldDB" id="H8Z260"/>